<dbReference type="STRING" id="1035707.SAMN05216552_103711"/>
<sequence length="95" mass="10455">MRTPVTKPAAVSALAAAEDRENERAAFWALVPAPARIVVMMVARLPRERATDPLAAFTRAERHHIAMALEMVTAHLHVAAQCMRDTTPVTHVLLH</sequence>
<reference evidence="2" key="1">
    <citation type="submission" date="2016-10" db="EMBL/GenBank/DDBJ databases">
        <authorList>
            <person name="Varghese N."/>
            <person name="Submissions S."/>
        </authorList>
    </citation>
    <scope>NUCLEOTIDE SEQUENCE [LARGE SCALE GENOMIC DNA]</scope>
    <source>
        <strain evidence="2">CGMCC 1.11014</strain>
    </source>
</reference>
<proteinExistence type="predicted"/>
<keyword evidence="2" id="KW-1185">Reference proteome</keyword>
<evidence type="ECO:0000313" key="1">
    <source>
        <dbReference type="EMBL" id="SFV12842.1"/>
    </source>
</evidence>
<name>A0A1I7LT96_9BURK</name>
<dbReference type="EMBL" id="FPBO01000037">
    <property type="protein sequence ID" value="SFV12842.1"/>
    <property type="molecule type" value="Genomic_DNA"/>
</dbReference>
<protein>
    <submittedName>
        <fullName evidence="1">Uncharacterized protein</fullName>
    </submittedName>
</protein>
<dbReference type="Proteomes" id="UP000199391">
    <property type="component" value="Unassembled WGS sequence"/>
</dbReference>
<gene>
    <name evidence="1" type="ORF">SAMN05216552_103711</name>
</gene>
<dbReference type="AlphaFoldDB" id="A0A1I7LT96"/>
<accession>A0A1I7LT96</accession>
<evidence type="ECO:0000313" key="2">
    <source>
        <dbReference type="Proteomes" id="UP000199391"/>
    </source>
</evidence>
<organism evidence="1 2">
    <name type="scientific">Pseudoduganella namucuonensis</name>
    <dbReference type="NCBI Taxonomy" id="1035707"/>
    <lineage>
        <taxon>Bacteria</taxon>
        <taxon>Pseudomonadati</taxon>
        <taxon>Pseudomonadota</taxon>
        <taxon>Betaproteobacteria</taxon>
        <taxon>Burkholderiales</taxon>
        <taxon>Oxalobacteraceae</taxon>
        <taxon>Telluria group</taxon>
        <taxon>Pseudoduganella</taxon>
    </lineage>
</organism>